<dbReference type="InterPro" id="IPR038626">
    <property type="entry name" value="Rof-like_sf"/>
</dbReference>
<evidence type="ECO:0000313" key="2">
    <source>
        <dbReference type="Proteomes" id="UP000707245"/>
    </source>
</evidence>
<accession>A0ABR9FJS2</accession>
<evidence type="ECO:0000313" key="1">
    <source>
        <dbReference type="EMBL" id="MBE0457071.1"/>
    </source>
</evidence>
<organism evidence="1 2">
    <name type="scientific">Pseudoalteromonas prydzensis</name>
    <dbReference type="NCBI Taxonomy" id="182141"/>
    <lineage>
        <taxon>Bacteria</taxon>
        <taxon>Pseudomonadati</taxon>
        <taxon>Pseudomonadota</taxon>
        <taxon>Gammaproteobacteria</taxon>
        <taxon>Alteromonadales</taxon>
        <taxon>Pseudoalteromonadaceae</taxon>
        <taxon>Pseudoalteromonas</taxon>
    </lineage>
</organism>
<dbReference type="Gene3D" id="2.30.30.400">
    <property type="entry name" value="Rof-like"/>
    <property type="match status" value="1"/>
</dbReference>
<dbReference type="RefSeq" id="WP_192541114.1">
    <property type="nucleotide sequence ID" value="NZ_CASHZX010000002.1"/>
</dbReference>
<dbReference type="Proteomes" id="UP000707245">
    <property type="component" value="Unassembled WGS sequence"/>
</dbReference>
<reference evidence="1 2" key="1">
    <citation type="submission" date="2020-07" db="EMBL/GenBank/DDBJ databases">
        <title>Halophilic bacteria isolated from french cheeses.</title>
        <authorList>
            <person name="Kothe C.I."/>
            <person name="Farah-Kraiem B."/>
            <person name="Renault P."/>
            <person name="Dridi B."/>
        </authorList>
    </citation>
    <scope>NUCLEOTIDE SEQUENCE [LARGE SCALE GENOMIC DNA]</scope>
    <source>
        <strain evidence="1 2">FME14</strain>
    </source>
</reference>
<name>A0ABR9FJS2_9GAMM</name>
<dbReference type="EMBL" id="RRZA01000014">
    <property type="protein sequence ID" value="MBE0457071.1"/>
    <property type="molecule type" value="Genomic_DNA"/>
</dbReference>
<gene>
    <name evidence="1" type="ORF">EI167_06305</name>
</gene>
<keyword evidence="2" id="KW-1185">Reference proteome</keyword>
<dbReference type="SUPFAM" id="SSF101744">
    <property type="entry name" value="Rof/RNase P subunit-like"/>
    <property type="match status" value="1"/>
</dbReference>
<comment type="caution">
    <text evidence="1">The sequence shown here is derived from an EMBL/GenBank/DDBJ whole genome shotgun (WGS) entry which is preliminary data.</text>
</comment>
<sequence>MKYQPIKCGDYDQYELLCMQSARVKIITTDDQELIGNAKNLLNLKGQGEFLLIERQEKGEHKVRLDEIKAISYF</sequence>
<proteinExistence type="predicted"/>
<dbReference type="InterPro" id="IPR009778">
    <property type="entry name" value="ROF"/>
</dbReference>
<protein>
    <submittedName>
        <fullName evidence="1">Rho-binding antiterminator</fullName>
    </submittedName>
</protein>
<dbReference type="InterPro" id="IPR023534">
    <property type="entry name" value="Rof/RNase_P-like"/>
</dbReference>
<dbReference type="Pfam" id="PF07073">
    <property type="entry name" value="ROF"/>
    <property type="match status" value="1"/>
</dbReference>